<evidence type="ECO:0000313" key="1">
    <source>
        <dbReference type="EMBL" id="CEK68133.1"/>
    </source>
</evidence>
<sequence>MWLIKRRKIQYFGHIKQHNFLENIILEDMIPDRQGRGRPRNRWVKDVINKFRRTAAHAYTGQSGI</sequence>
<gene>
    <name evidence="1" type="primary">ORF65187</name>
</gene>
<dbReference type="EMBL" id="HACG01021268">
    <property type="protein sequence ID" value="CEK68133.1"/>
    <property type="molecule type" value="Transcribed_RNA"/>
</dbReference>
<proteinExistence type="predicted"/>
<accession>A0A0B6ZHV5</accession>
<reference evidence="1" key="1">
    <citation type="submission" date="2014-12" db="EMBL/GenBank/DDBJ databases">
        <title>Insight into the proteome of Arion vulgaris.</title>
        <authorList>
            <person name="Aradska J."/>
            <person name="Bulat T."/>
            <person name="Smidak R."/>
            <person name="Sarate P."/>
            <person name="Gangsoo J."/>
            <person name="Sialana F."/>
            <person name="Bilban M."/>
            <person name="Lubec G."/>
        </authorList>
    </citation>
    <scope>NUCLEOTIDE SEQUENCE</scope>
    <source>
        <tissue evidence="1">Skin</tissue>
    </source>
</reference>
<protein>
    <submittedName>
        <fullName evidence="1">Uncharacterized protein</fullName>
    </submittedName>
</protein>
<organism evidence="1">
    <name type="scientific">Arion vulgaris</name>
    <dbReference type="NCBI Taxonomy" id="1028688"/>
    <lineage>
        <taxon>Eukaryota</taxon>
        <taxon>Metazoa</taxon>
        <taxon>Spiralia</taxon>
        <taxon>Lophotrochozoa</taxon>
        <taxon>Mollusca</taxon>
        <taxon>Gastropoda</taxon>
        <taxon>Heterobranchia</taxon>
        <taxon>Euthyneura</taxon>
        <taxon>Panpulmonata</taxon>
        <taxon>Eupulmonata</taxon>
        <taxon>Stylommatophora</taxon>
        <taxon>Helicina</taxon>
        <taxon>Arionoidea</taxon>
        <taxon>Arionidae</taxon>
        <taxon>Arion</taxon>
    </lineage>
</organism>
<dbReference type="AlphaFoldDB" id="A0A0B6ZHV5"/>
<name>A0A0B6ZHV5_9EUPU</name>